<dbReference type="InterPro" id="IPR013078">
    <property type="entry name" value="His_Pase_superF_clade-1"/>
</dbReference>
<evidence type="ECO:0000313" key="1">
    <source>
        <dbReference type="EMBL" id="KXT85925.1"/>
    </source>
</evidence>
<sequence length="158" mass="18603">MSEKGFSSLDQLEFLNSVNIDYYFSSPYKRAFETINSSPIQFDKIVLDNRLRERKLSSTFIKDSEFEDSIKYLWQNPSESLSEGESNQDALARVLNFLMELEERYSEKTILLSSHGNLIGILLHHFDSSFDYEKWEQMTFPDCFLIDRNGIVKRIMKD</sequence>
<dbReference type="SUPFAM" id="SSF53254">
    <property type="entry name" value="Phosphoglycerate mutase-like"/>
    <property type="match status" value="1"/>
</dbReference>
<gene>
    <name evidence="1" type="ORF">SORDD16_01245</name>
</gene>
<proteinExistence type="predicted"/>
<evidence type="ECO:0000313" key="2">
    <source>
        <dbReference type="Proteomes" id="UP000072653"/>
    </source>
</evidence>
<reference evidence="1 2" key="1">
    <citation type="submission" date="2016-01" db="EMBL/GenBank/DDBJ databases">
        <title>Highly variable Streptococcus oralis are common among viridans streptococci isolated from primates.</title>
        <authorList>
            <person name="Denapaite D."/>
            <person name="Rieger M."/>
            <person name="Koendgen S."/>
            <person name="Brueckner R."/>
            <person name="Ochigava I."/>
            <person name="Kappeler P."/>
            <person name="Maetz-Rensing K."/>
            <person name="Leendertz F."/>
            <person name="Hakenbeck R."/>
        </authorList>
    </citation>
    <scope>NUCLEOTIDE SEQUENCE [LARGE SCALE GENOMIC DNA]</scope>
    <source>
        <strain evidence="1 2">DD16</strain>
    </source>
</reference>
<accession>A0A139PCQ2</accession>
<dbReference type="AlphaFoldDB" id="A0A139PCQ2"/>
<name>A0A139PCQ2_STROR</name>
<dbReference type="PATRIC" id="fig|1303.79.peg.1501"/>
<dbReference type="CDD" id="cd07067">
    <property type="entry name" value="HP_PGM_like"/>
    <property type="match status" value="1"/>
</dbReference>
<dbReference type="InterPro" id="IPR029033">
    <property type="entry name" value="His_PPase_superfam"/>
</dbReference>
<dbReference type="Pfam" id="PF00300">
    <property type="entry name" value="His_Phos_1"/>
    <property type="match status" value="1"/>
</dbReference>
<dbReference type="Proteomes" id="UP000072653">
    <property type="component" value="Unassembled WGS sequence"/>
</dbReference>
<dbReference type="EMBL" id="LQOB01000249">
    <property type="protein sequence ID" value="KXT85925.1"/>
    <property type="molecule type" value="Genomic_DNA"/>
</dbReference>
<comment type="caution">
    <text evidence="1">The sequence shown here is derived from an EMBL/GenBank/DDBJ whole genome shotgun (WGS) entry which is preliminary data.</text>
</comment>
<dbReference type="Gene3D" id="3.40.50.1240">
    <property type="entry name" value="Phosphoglycerate mutase-like"/>
    <property type="match status" value="1"/>
</dbReference>
<protein>
    <submittedName>
        <fullName evidence="1">Phosphoglycerate mutase family 2</fullName>
    </submittedName>
</protein>
<organism evidence="1 2">
    <name type="scientific">Streptococcus oralis</name>
    <dbReference type="NCBI Taxonomy" id="1303"/>
    <lineage>
        <taxon>Bacteria</taxon>
        <taxon>Bacillati</taxon>
        <taxon>Bacillota</taxon>
        <taxon>Bacilli</taxon>
        <taxon>Lactobacillales</taxon>
        <taxon>Streptococcaceae</taxon>
        <taxon>Streptococcus</taxon>
    </lineage>
</organism>